<dbReference type="SMART" id="SM00271">
    <property type="entry name" value="DnaJ"/>
    <property type="match status" value="1"/>
</dbReference>
<dbReference type="PANTHER" id="PTHR44145">
    <property type="entry name" value="DNAJ HOMOLOG SUBFAMILY A MEMBER 3, MITOCHONDRIAL"/>
    <property type="match status" value="1"/>
</dbReference>
<dbReference type="Proteomes" id="UP000232163">
    <property type="component" value="Unassembled WGS sequence"/>
</dbReference>
<evidence type="ECO:0000256" key="2">
    <source>
        <dbReference type="SAM" id="MobiDB-lite"/>
    </source>
</evidence>
<feature type="compositionally biased region" description="Low complexity" evidence="2">
    <location>
        <begin position="103"/>
        <end position="116"/>
    </location>
</feature>
<dbReference type="InterPro" id="IPR036869">
    <property type="entry name" value="J_dom_sf"/>
</dbReference>
<dbReference type="Pfam" id="PF00226">
    <property type="entry name" value="DnaJ"/>
    <property type="match status" value="1"/>
</dbReference>
<sequence>MTSNSKYFDSIRIRPKKADEEKSRTPVCQWDGCDKPGPHRAPVGREKEGEFFHFCIDHVREYNKGYNYFSGLSDAEVARYQKEALTGDRPTWTVAGLPGSGAGASASTRAQASASAKTSPDFSKLRSGRAAYQNRFRDPNSVFNEARVHVRKLKPLESKALDTLGLGAKATGEDIKSRYKELVKIHHPDANGGDRASEDRFRDVIQAYQLLKAAGFC</sequence>
<dbReference type="AlphaFoldDB" id="A0A2N9W0B6"/>
<dbReference type="EMBL" id="MZMT01000023">
    <property type="protein sequence ID" value="PIO45184.1"/>
    <property type="molecule type" value="Genomic_DNA"/>
</dbReference>
<accession>A0A2N9W0B6</accession>
<keyword evidence="1" id="KW-0143">Chaperone</keyword>
<dbReference type="SUPFAM" id="SSF46565">
    <property type="entry name" value="Chaperone J-domain"/>
    <property type="match status" value="1"/>
</dbReference>
<dbReference type="KEGG" id="pht:BLM14_02085"/>
<feature type="compositionally biased region" description="Basic and acidic residues" evidence="2">
    <location>
        <begin position="9"/>
        <end position="24"/>
    </location>
</feature>
<feature type="domain" description="J" evidence="3">
    <location>
        <begin position="159"/>
        <end position="216"/>
    </location>
</feature>
<dbReference type="PROSITE" id="PS50076">
    <property type="entry name" value="DNAJ_2"/>
    <property type="match status" value="1"/>
</dbReference>
<protein>
    <submittedName>
        <fullName evidence="4">Molecular chaperone DnaJ</fullName>
    </submittedName>
</protein>
<evidence type="ECO:0000313" key="5">
    <source>
        <dbReference type="Proteomes" id="UP000232163"/>
    </source>
</evidence>
<dbReference type="PRINTS" id="PR00625">
    <property type="entry name" value="JDOMAIN"/>
</dbReference>
<dbReference type="Gene3D" id="1.10.287.110">
    <property type="entry name" value="DnaJ domain"/>
    <property type="match status" value="1"/>
</dbReference>
<evidence type="ECO:0000259" key="3">
    <source>
        <dbReference type="PROSITE" id="PS50076"/>
    </source>
</evidence>
<dbReference type="InterPro" id="IPR051938">
    <property type="entry name" value="Apopto_cytoskel_mod"/>
</dbReference>
<dbReference type="CDD" id="cd06257">
    <property type="entry name" value="DnaJ"/>
    <property type="match status" value="1"/>
</dbReference>
<proteinExistence type="predicted"/>
<reference evidence="4 5" key="1">
    <citation type="journal article" date="2017" name="Int J Environ Stud">
        <title>Does the Miocene-Pliocene relict legume Oxytropis triphylla form nitrogen-fixing nodules with a combination of bacterial strains?</title>
        <authorList>
            <person name="Safronova V."/>
            <person name="Belimov A."/>
            <person name="Sazanova A."/>
            <person name="Kuznetsova I."/>
            <person name="Popova J."/>
            <person name="Andronov E."/>
            <person name="Verkhozina A."/>
            <person name="Tikhonovich I."/>
        </authorList>
    </citation>
    <scope>NUCLEOTIDE SEQUENCE [LARGE SCALE GENOMIC DNA]</scope>
    <source>
        <strain evidence="4 5">Tri-38</strain>
    </source>
</reference>
<gene>
    <name evidence="4" type="ORF">B5P45_09075</name>
</gene>
<name>A0A2N9W0B6_9HYPH</name>
<feature type="region of interest" description="Disordered" evidence="2">
    <location>
        <begin position="1"/>
        <end position="35"/>
    </location>
</feature>
<evidence type="ECO:0000256" key="1">
    <source>
        <dbReference type="ARBA" id="ARBA00023186"/>
    </source>
</evidence>
<feature type="region of interest" description="Disordered" evidence="2">
    <location>
        <begin position="97"/>
        <end position="124"/>
    </location>
</feature>
<dbReference type="PANTHER" id="PTHR44145:SF3">
    <property type="entry name" value="DNAJ HOMOLOG SUBFAMILY A MEMBER 3, MITOCHONDRIAL"/>
    <property type="match status" value="1"/>
</dbReference>
<organism evidence="4 5">
    <name type="scientific">Phyllobacterium zundukense</name>
    <dbReference type="NCBI Taxonomy" id="1867719"/>
    <lineage>
        <taxon>Bacteria</taxon>
        <taxon>Pseudomonadati</taxon>
        <taxon>Pseudomonadota</taxon>
        <taxon>Alphaproteobacteria</taxon>
        <taxon>Hyphomicrobiales</taxon>
        <taxon>Phyllobacteriaceae</taxon>
        <taxon>Phyllobacterium</taxon>
    </lineage>
</organism>
<dbReference type="InterPro" id="IPR001623">
    <property type="entry name" value="DnaJ_domain"/>
</dbReference>
<evidence type="ECO:0000313" key="4">
    <source>
        <dbReference type="EMBL" id="PIO45184.1"/>
    </source>
</evidence>
<keyword evidence="5" id="KW-1185">Reference proteome</keyword>
<dbReference type="OrthoDB" id="9786294at2"/>
<comment type="caution">
    <text evidence="4">The sequence shown here is derived from an EMBL/GenBank/DDBJ whole genome shotgun (WGS) entry which is preliminary data.</text>
</comment>
<dbReference type="RefSeq" id="WP_099997880.1">
    <property type="nucleotide sequence ID" value="NZ_CP017940.1"/>
</dbReference>